<feature type="compositionally biased region" description="Basic residues" evidence="1">
    <location>
        <begin position="371"/>
        <end position="392"/>
    </location>
</feature>
<reference evidence="3" key="1">
    <citation type="submission" date="2017-06" db="EMBL/GenBank/DDBJ databases">
        <authorList>
            <person name="Varghese N."/>
            <person name="Submissions S."/>
        </authorList>
    </citation>
    <scope>NUCLEOTIDE SEQUENCE [LARGE SCALE GENOMIC DNA]</scope>
    <source>
        <strain evidence="3">DSM 44485</strain>
    </source>
</reference>
<proteinExistence type="predicted"/>
<sequence>LVQDGGVLRGVGPGVRRFQRRRLRRPARADLQARPSAMARRGLPMAAAHLPVAVERRRLRHRRVHEDPARLRGAGRFRGPHRRSPCARDSCDRGSGDEPHQRPAPVVPGVADRSRRALRRLLHVGRRRHRLPRRPHHLRRHRSIQLDLRPGPRPVLLAPLLHPPARPQLRQPRRPGRHAGEPAVLAGPGHRRIPPGRRPLPVRPRRHQLREPPRNPRLPQTRPRRGRPPLPRPRPARRGQPVARRRRGVLRRPRRRRRRMPHGLPLPRHAPHLHGRTPRAALPHLRDHGPDPQDPRQLPMGHLPAQPRRTHPGDGHRRRTRLHVHRIRQRPPHESQHRHPPPPGPPAGQRPQPTRTVHRAPAVPARLPRPVLRRRDRHGRQHLARRPRRRQNPHAMDTRPQRRILHLRPRTPLPAGHHGPHLRLPGRQRRGPDQQPRLPAPLDPQNDRDPPAPPRLRRRLLRRTVRLQPLRPRLHPRD</sequence>
<feature type="non-terminal residue" evidence="2">
    <location>
        <position position="478"/>
    </location>
</feature>
<feature type="compositionally biased region" description="Basic residues" evidence="1">
    <location>
        <begin position="243"/>
        <end position="261"/>
    </location>
</feature>
<feature type="compositionally biased region" description="Basic and acidic residues" evidence="1">
    <location>
        <begin position="89"/>
        <end position="101"/>
    </location>
</feature>
<dbReference type="GO" id="GO:0016740">
    <property type="term" value="F:transferase activity"/>
    <property type="evidence" value="ECO:0007669"/>
    <property type="project" value="UniProtKB-KW"/>
</dbReference>
<evidence type="ECO:0000313" key="3">
    <source>
        <dbReference type="Proteomes" id="UP000198420"/>
    </source>
</evidence>
<feature type="compositionally biased region" description="Low complexity" evidence="1">
    <location>
        <begin position="349"/>
        <end position="370"/>
    </location>
</feature>
<feature type="region of interest" description="Disordered" evidence="1">
    <location>
        <begin position="68"/>
        <end position="459"/>
    </location>
</feature>
<keyword evidence="2" id="KW-0808">Transferase</keyword>
<feature type="non-terminal residue" evidence="2">
    <location>
        <position position="1"/>
    </location>
</feature>
<feature type="compositionally biased region" description="Basic and acidic residues" evidence="1">
    <location>
        <begin position="284"/>
        <end position="294"/>
    </location>
</feature>
<protein>
    <submittedName>
        <fullName evidence="2">Maltose alpha-D-glucosyltransferase/ alpha-amylase</fullName>
    </submittedName>
</protein>
<dbReference type="Proteomes" id="UP000198420">
    <property type="component" value="Unassembled WGS sequence"/>
</dbReference>
<accession>A0A239HXL5</accession>
<feature type="compositionally biased region" description="Basic residues" evidence="1">
    <location>
        <begin position="418"/>
        <end position="429"/>
    </location>
</feature>
<feature type="compositionally biased region" description="Basic residues" evidence="1">
    <location>
        <begin position="316"/>
        <end position="330"/>
    </location>
</feature>
<gene>
    <name evidence="2" type="ORF">SAMN06265355_1461</name>
</gene>
<dbReference type="AlphaFoldDB" id="A0A239HXL5"/>
<evidence type="ECO:0000313" key="2">
    <source>
        <dbReference type="EMBL" id="SNS86140.1"/>
    </source>
</evidence>
<keyword evidence="3" id="KW-1185">Reference proteome</keyword>
<dbReference type="EMBL" id="FZNP01000046">
    <property type="protein sequence ID" value="SNS86140.1"/>
    <property type="molecule type" value="Genomic_DNA"/>
</dbReference>
<name>A0A239HXL5_9ACTN</name>
<organism evidence="2 3">
    <name type="scientific">Actinomadura mexicana</name>
    <dbReference type="NCBI Taxonomy" id="134959"/>
    <lineage>
        <taxon>Bacteria</taxon>
        <taxon>Bacillati</taxon>
        <taxon>Actinomycetota</taxon>
        <taxon>Actinomycetes</taxon>
        <taxon>Streptosporangiales</taxon>
        <taxon>Thermomonosporaceae</taxon>
        <taxon>Actinomadura</taxon>
    </lineage>
</organism>
<feature type="compositionally biased region" description="Basic residues" evidence="1">
    <location>
        <begin position="73"/>
        <end position="85"/>
    </location>
</feature>
<evidence type="ECO:0000256" key="1">
    <source>
        <dbReference type="SAM" id="MobiDB-lite"/>
    </source>
</evidence>
<feature type="compositionally biased region" description="Basic residues" evidence="1">
    <location>
        <begin position="116"/>
        <end position="143"/>
    </location>
</feature>